<dbReference type="Proteomes" id="UP001597197">
    <property type="component" value="Unassembled WGS sequence"/>
</dbReference>
<sequence length="90" mass="10115">MVMLLPAQVAQATVLFQRMLAKNRSEYTYKQDVLRTLVFELIHDVLSLQPATPVAGTGSSAPRVANLFLDLLERQFPIESPQQRVQLHAP</sequence>
<name>A0ABW4QZ02_9BACT</name>
<keyword evidence="2" id="KW-1185">Reference proteome</keyword>
<dbReference type="RefSeq" id="WP_382316979.1">
    <property type="nucleotide sequence ID" value="NZ_JBHUFD010000018.1"/>
</dbReference>
<protein>
    <submittedName>
        <fullName evidence="1">Uncharacterized protein</fullName>
    </submittedName>
</protein>
<accession>A0ABW4QZ02</accession>
<gene>
    <name evidence="1" type="ORF">ACFSDX_20590</name>
</gene>
<dbReference type="EMBL" id="JBHUFD010000018">
    <property type="protein sequence ID" value="MFD1874844.1"/>
    <property type="molecule type" value="Genomic_DNA"/>
</dbReference>
<evidence type="ECO:0000313" key="1">
    <source>
        <dbReference type="EMBL" id="MFD1874844.1"/>
    </source>
</evidence>
<comment type="caution">
    <text evidence="1">The sequence shown here is derived from an EMBL/GenBank/DDBJ whole genome shotgun (WGS) entry which is preliminary data.</text>
</comment>
<evidence type="ECO:0000313" key="2">
    <source>
        <dbReference type="Proteomes" id="UP001597197"/>
    </source>
</evidence>
<reference evidence="2" key="1">
    <citation type="journal article" date="2019" name="Int. J. Syst. Evol. Microbiol.">
        <title>The Global Catalogue of Microorganisms (GCM) 10K type strain sequencing project: providing services to taxonomists for standard genome sequencing and annotation.</title>
        <authorList>
            <consortium name="The Broad Institute Genomics Platform"/>
            <consortium name="The Broad Institute Genome Sequencing Center for Infectious Disease"/>
            <person name="Wu L."/>
            <person name="Ma J."/>
        </authorList>
    </citation>
    <scope>NUCLEOTIDE SEQUENCE [LARGE SCALE GENOMIC DNA]</scope>
    <source>
        <strain evidence="2">CGMCC 1.15795</strain>
    </source>
</reference>
<organism evidence="1 2">
    <name type="scientific">Hymenobacter bucti</name>
    <dbReference type="NCBI Taxonomy" id="1844114"/>
    <lineage>
        <taxon>Bacteria</taxon>
        <taxon>Pseudomonadati</taxon>
        <taxon>Bacteroidota</taxon>
        <taxon>Cytophagia</taxon>
        <taxon>Cytophagales</taxon>
        <taxon>Hymenobacteraceae</taxon>
        <taxon>Hymenobacter</taxon>
    </lineage>
</organism>
<proteinExistence type="predicted"/>